<keyword evidence="3" id="KW-1185">Reference proteome</keyword>
<keyword evidence="1" id="KW-0812">Transmembrane</keyword>
<gene>
    <name evidence="2" type="ORF">PPNSA23_42880</name>
</gene>
<evidence type="ECO:0000313" key="2">
    <source>
        <dbReference type="EMBL" id="GAB1584345.1"/>
    </source>
</evidence>
<sequence>MNLRLKGFLAGSGLVVIVSSIVLIFTDLPGTERHVAAPRLISECEKEIVDAVLTPTWSDARRHHMALEIKQCDEAGLVTPEEKEYFLSSPLGDEMRMQGY</sequence>
<evidence type="ECO:0000256" key="1">
    <source>
        <dbReference type="SAM" id="Phobius"/>
    </source>
</evidence>
<organism evidence="2 3">
    <name type="scientific">Phyllobacterium phragmitis</name>
    <dbReference type="NCBI Taxonomy" id="2670329"/>
    <lineage>
        <taxon>Bacteria</taxon>
        <taxon>Pseudomonadati</taxon>
        <taxon>Pseudomonadota</taxon>
        <taxon>Alphaproteobacteria</taxon>
        <taxon>Hyphomicrobiales</taxon>
        <taxon>Phyllobacteriaceae</taxon>
        <taxon>Phyllobacterium</taxon>
    </lineage>
</organism>
<name>A0ABQ0H5Z9_9HYPH</name>
<feature type="transmembrane region" description="Helical" evidence="1">
    <location>
        <begin position="7"/>
        <end position="25"/>
    </location>
</feature>
<proteinExistence type="predicted"/>
<dbReference type="Proteomes" id="UP001628091">
    <property type="component" value="Unassembled WGS sequence"/>
</dbReference>
<evidence type="ECO:0000313" key="3">
    <source>
        <dbReference type="Proteomes" id="UP001628091"/>
    </source>
</evidence>
<keyword evidence="1" id="KW-0472">Membrane</keyword>
<accession>A0ABQ0H5Z9</accession>
<comment type="caution">
    <text evidence="2">The sequence shown here is derived from an EMBL/GenBank/DDBJ whole genome shotgun (WGS) entry which is preliminary data.</text>
</comment>
<dbReference type="EMBL" id="BAAFZP010000002">
    <property type="protein sequence ID" value="GAB1584345.1"/>
    <property type="molecule type" value="Genomic_DNA"/>
</dbReference>
<keyword evidence="1" id="KW-1133">Transmembrane helix</keyword>
<reference evidence="2 3" key="1">
    <citation type="submission" date="2024-10" db="EMBL/GenBank/DDBJ databases">
        <title>Isolation, draft genome sequencing and identification of Phyllobacterium sp. NSA23, isolated from leaf soil.</title>
        <authorList>
            <person name="Akita H."/>
        </authorList>
    </citation>
    <scope>NUCLEOTIDE SEQUENCE [LARGE SCALE GENOMIC DNA]</scope>
    <source>
        <strain evidence="2 3">NSA23</strain>
    </source>
</reference>
<dbReference type="RefSeq" id="WP_407866764.1">
    <property type="nucleotide sequence ID" value="NZ_BAAFZP010000002.1"/>
</dbReference>
<protein>
    <submittedName>
        <fullName evidence="2">Uncharacterized protein</fullName>
    </submittedName>
</protein>